<reference evidence="1 2" key="1">
    <citation type="journal article" date="2015" name="Genome Biol. Evol.">
        <title>Phylogenomic analyses indicate that early fungi evolved digesting cell walls of algal ancestors of land plants.</title>
        <authorList>
            <person name="Chang Y."/>
            <person name="Wang S."/>
            <person name="Sekimoto S."/>
            <person name="Aerts A.L."/>
            <person name="Choi C."/>
            <person name="Clum A."/>
            <person name="LaButti K.M."/>
            <person name="Lindquist E.A."/>
            <person name="Yee Ngan C."/>
            <person name="Ohm R.A."/>
            <person name="Salamov A.A."/>
            <person name="Grigoriev I.V."/>
            <person name="Spatafora J.W."/>
            <person name="Berbee M.L."/>
        </authorList>
    </citation>
    <scope>NUCLEOTIDE SEQUENCE [LARGE SCALE GENOMIC DNA]</scope>
    <source>
        <strain evidence="1 2">NRRL 1564</strain>
    </source>
</reference>
<dbReference type="Proteomes" id="UP000242474">
    <property type="component" value="Unassembled WGS sequence"/>
</dbReference>
<gene>
    <name evidence="1" type="ORF">COEREDRAFT_79929</name>
</gene>
<dbReference type="Gene3D" id="2.60.450.20">
    <property type="match status" value="1"/>
</dbReference>
<dbReference type="InterPro" id="IPR047002">
    <property type="entry name" value="Tcp10_C_sf"/>
</dbReference>
<dbReference type="EMBL" id="KZ303490">
    <property type="protein sequence ID" value="PIA18487.1"/>
    <property type="molecule type" value="Genomic_DNA"/>
</dbReference>
<dbReference type="OrthoDB" id="5575569at2759"/>
<keyword evidence="2" id="KW-1185">Reference proteome</keyword>
<sequence length="146" mass="16896">MLQRLEWVHEQQTDVWKHGFSDSMLASGKLRRIYQGITLDLQAYPDGNVKRTAAITDTRYHHTNYIAKTLYFANGDWTCTLSSCQKGINDETFYYYSEERVWHEQKGDNALYKYPDGREERIDAQGTVTVTHPSGDVRVSLGVLQQ</sequence>
<dbReference type="AlphaFoldDB" id="A0A2G5BIA4"/>
<evidence type="ECO:0000313" key="1">
    <source>
        <dbReference type="EMBL" id="PIA18487.1"/>
    </source>
</evidence>
<proteinExistence type="predicted"/>
<protein>
    <submittedName>
        <fullName evidence="1">Uncharacterized protein</fullName>
    </submittedName>
</protein>
<organism evidence="1 2">
    <name type="scientific">Coemansia reversa (strain ATCC 12441 / NRRL 1564)</name>
    <dbReference type="NCBI Taxonomy" id="763665"/>
    <lineage>
        <taxon>Eukaryota</taxon>
        <taxon>Fungi</taxon>
        <taxon>Fungi incertae sedis</taxon>
        <taxon>Zoopagomycota</taxon>
        <taxon>Kickxellomycotina</taxon>
        <taxon>Kickxellomycetes</taxon>
        <taxon>Kickxellales</taxon>
        <taxon>Kickxellaceae</taxon>
        <taxon>Coemansia</taxon>
    </lineage>
</organism>
<evidence type="ECO:0000313" key="2">
    <source>
        <dbReference type="Proteomes" id="UP000242474"/>
    </source>
</evidence>
<accession>A0A2G5BIA4</accession>
<name>A0A2G5BIA4_COERN</name>